<evidence type="ECO:0000313" key="3">
    <source>
        <dbReference type="Proteomes" id="UP000784919"/>
    </source>
</evidence>
<evidence type="ECO:0000313" key="2">
    <source>
        <dbReference type="EMBL" id="KAG5958630.1"/>
    </source>
</evidence>
<evidence type="ECO:0000256" key="1">
    <source>
        <dbReference type="SAM" id="MobiDB-lite"/>
    </source>
</evidence>
<organism evidence="2 3">
    <name type="scientific">Claviceps arundinis</name>
    <dbReference type="NCBI Taxonomy" id="1623583"/>
    <lineage>
        <taxon>Eukaryota</taxon>
        <taxon>Fungi</taxon>
        <taxon>Dikarya</taxon>
        <taxon>Ascomycota</taxon>
        <taxon>Pezizomycotina</taxon>
        <taxon>Sordariomycetes</taxon>
        <taxon>Hypocreomycetidae</taxon>
        <taxon>Hypocreales</taxon>
        <taxon>Clavicipitaceae</taxon>
        <taxon>Claviceps</taxon>
    </lineage>
</organism>
<protein>
    <submittedName>
        <fullName evidence="2">Uncharacterized protein</fullName>
    </submittedName>
</protein>
<gene>
    <name evidence="2" type="ORF">E4U56_005397</name>
</gene>
<sequence length="113" mass="12263">MSDLWMQPARPARSGRSAPVWSDQIEGFQDEPETHDELSAGGLGLGVLGLRAMQPAPVWSDQIEIEGFPDAETHDELGAEAGCLGLEGDESDSLTYGSEMRVSEEDESEKVDR</sequence>
<comment type="caution">
    <text evidence="2">The sequence shown here is derived from an EMBL/GenBank/DDBJ whole genome shotgun (WGS) entry which is preliminary data.</text>
</comment>
<dbReference type="Proteomes" id="UP000784919">
    <property type="component" value="Unassembled WGS sequence"/>
</dbReference>
<dbReference type="AlphaFoldDB" id="A0A9P7SMJ8"/>
<reference evidence="2" key="1">
    <citation type="journal article" date="2020" name="bioRxiv">
        <title>Whole genome comparisons of ergot fungi reveals the divergence and evolution of species within the genus Claviceps are the result of varying mechanisms driving genome evolution and host range expansion.</title>
        <authorList>
            <person name="Wyka S.A."/>
            <person name="Mondo S.J."/>
            <person name="Liu M."/>
            <person name="Dettman J."/>
            <person name="Nalam V."/>
            <person name="Broders K.D."/>
        </authorList>
    </citation>
    <scope>NUCLEOTIDE SEQUENCE</scope>
    <source>
        <strain evidence="2">CCC 1102</strain>
    </source>
</reference>
<dbReference type="OrthoDB" id="10607562at2759"/>
<proteinExistence type="predicted"/>
<feature type="compositionally biased region" description="Acidic residues" evidence="1">
    <location>
        <begin position="104"/>
        <end position="113"/>
    </location>
</feature>
<accession>A0A9P7SMJ8</accession>
<dbReference type="EMBL" id="SRPS01000384">
    <property type="protein sequence ID" value="KAG5958630.1"/>
    <property type="molecule type" value="Genomic_DNA"/>
</dbReference>
<feature type="region of interest" description="Disordered" evidence="1">
    <location>
        <begin position="1"/>
        <end position="21"/>
    </location>
</feature>
<feature type="region of interest" description="Disordered" evidence="1">
    <location>
        <begin position="83"/>
        <end position="113"/>
    </location>
</feature>
<name>A0A9P7SMJ8_9HYPO</name>